<protein>
    <submittedName>
        <fullName evidence="2">Uncharacterized protein</fullName>
    </submittedName>
</protein>
<dbReference type="AlphaFoldDB" id="W9S8N4"/>
<reference evidence="3" key="1">
    <citation type="submission" date="2013-01" db="EMBL/GenBank/DDBJ databases">
        <title>Draft Genome Sequence of a Mulberry Tree, Morus notabilis C.K. Schneid.</title>
        <authorList>
            <person name="He N."/>
            <person name="Zhao S."/>
        </authorList>
    </citation>
    <scope>NUCLEOTIDE SEQUENCE</scope>
</reference>
<evidence type="ECO:0000256" key="1">
    <source>
        <dbReference type="SAM" id="MobiDB-lite"/>
    </source>
</evidence>
<organism evidence="2 3">
    <name type="scientific">Morus notabilis</name>
    <dbReference type="NCBI Taxonomy" id="981085"/>
    <lineage>
        <taxon>Eukaryota</taxon>
        <taxon>Viridiplantae</taxon>
        <taxon>Streptophyta</taxon>
        <taxon>Embryophyta</taxon>
        <taxon>Tracheophyta</taxon>
        <taxon>Spermatophyta</taxon>
        <taxon>Magnoliopsida</taxon>
        <taxon>eudicotyledons</taxon>
        <taxon>Gunneridae</taxon>
        <taxon>Pentapetalae</taxon>
        <taxon>rosids</taxon>
        <taxon>fabids</taxon>
        <taxon>Rosales</taxon>
        <taxon>Moraceae</taxon>
        <taxon>Moreae</taxon>
        <taxon>Morus</taxon>
    </lineage>
</organism>
<dbReference type="Proteomes" id="UP000030645">
    <property type="component" value="Unassembled WGS sequence"/>
</dbReference>
<name>W9S8N4_9ROSA</name>
<gene>
    <name evidence="2" type="ORF">L484_017698</name>
</gene>
<evidence type="ECO:0000313" key="3">
    <source>
        <dbReference type="Proteomes" id="UP000030645"/>
    </source>
</evidence>
<feature type="compositionally biased region" description="Polar residues" evidence="1">
    <location>
        <begin position="19"/>
        <end position="33"/>
    </location>
</feature>
<feature type="region of interest" description="Disordered" evidence="1">
    <location>
        <begin position="19"/>
        <end position="83"/>
    </location>
</feature>
<accession>W9S8N4</accession>
<keyword evidence="3" id="KW-1185">Reference proteome</keyword>
<evidence type="ECO:0000313" key="2">
    <source>
        <dbReference type="EMBL" id="EXC31415.1"/>
    </source>
</evidence>
<feature type="compositionally biased region" description="Basic residues" evidence="1">
    <location>
        <begin position="55"/>
        <end position="65"/>
    </location>
</feature>
<dbReference type="EMBL" id="KE346255">
    <property type="protein sequence ID" value="EXC31415.1"/>
    <property type="molecule type" value="Genomic_DNA"/>
</dbReference>
<proteinExistence type="predicted"/>
<feature type="compositionally biased region" description="Basic and acidic residues" evidence="1">
    <location>
        <begin position="34"/>
        <end position="49"/>
    </location>
</feature>
<sequence length="83" mass="9690">MIQEGKPYLKVLRSLRSPCSETFRCGNSPSTQWKAEREREKRERERVRTSDFGLGKKKGGRRKEKGRKEGERLSKRSGARHVT</sequence>